<dbReference type="EMBL" id="JBEPBX010000045">
    <property type="protein sequence ID" value="MER6617838.1"/>
    <property type="molecule type" value="Genomic_DNA"/>
</dbReference>
<organism evidence="2 3">
    <name type="scientific">Streptomyces xantholiticus</name>
    <dbReference type="NCBI Taxonomy" id="68285"/>
    <lineage>
        <taxon>Bacteria</taxon>
        <taxon>Bacillati</taxon>
        <taxon>Actinomycetota</taxon>
        <taxon>Actinomycetes</taxon>
        <taxon>Kitasatosporales</taxon>
        <taxon>Streptomycetaceae</taxon>
        <taxon>Streptomyces</taxon>
    </lineage>
</organism>
<accession>A0ABV1V471</accession>
<sequence length="208" mass="21436">MLLAACAAPGGHEAAQGPAAEKEPIPAASSRQPGGASGVLDARQVAEVLPRQGAVPGAVAVGKRNVFGPTHPATGCARGKPTADLCADALAIGHSLFSKKRQGTVTFSVMSYKNTSASAAAYDTLHTMWQADRDLTTLAIGPVGERREARRGTHPGTGKPTMKAQVLVGTTLLHVETVGSYAEGDRLTQLATMLAQRSERAQASRTGT</sequence>
<feature type="region of interest" description="Disordered" evidence="1">
    <location>
        <begin position="7"/>
        <end position="37"/>
    </location>
</feature>
<gene>
    <name evidence="2" type="ORF">ABT276_31925</name>
</gene>
<evidence type="ECO:0000313" key="3">
    <source>
        <dbReference type="Proteomes" id="UP001445472"/>
    </source>
</evidence>
<dbReference type="Proteomes" id="UP001445472">
    <property type="component" value="Unassembled WGS sequence"/>
</dbReference>
<keyword evidence="3" id="KW-1185">Reference proteome</keyword>
<reference evidence="2 3" key="1">
    <citation type="submission" date="2024-06" db="EMBL/GenBank/DDBJ databases">
        <title>The Natural Products Discovery Center: Release of the First 8490 Sequenced Strains for Exploring Actinobacteria Biosynthetic Diversity.</title>
        <authorList>
            <person name="Kalkreuter E."/>
            <person name="Kautsar S.A."/>
            <person name="Yang D."/>
            <person name="Bader C.D."/>
            <person name="Teijaro C.N."/>
            <person name="Fluegel L."/>
            <person name="Davis C.M."/>
            <person name="Simpson J.R."/>
            <person name="Lauterbach L."/>
            <person name="Steele A.D."/>
            <person name="Gui C."/>
            <person name="Meng S."/>
            <person name="Li G."/>
            <person name="Viehrig K."/>
            <person name="Ye F."/>
            <person name="Su P."/>
            <person name="Kiefer A.F."/>
            <person name="Nichols A."/>
            <person name="Cepeda A.J."/>
            <person name="Yan W."/>
            <person name="Fan B."/>
            <person name="Jiang Y."/>
            <person name="Adhikari A."/>
            <person name="Zheng C.-J."/>
            <person name="Schuster L."/>
            <person name="Cowan T.M."/>
            <person name="Smanski M.J."/>
            <person name="Chevrette M.G."/>
            <person name="De Carvalho L.P.S."/>
            <person name="Shen B."/>
        </authorList>
    </citation>
    <scope>NUCLEOTIDE SEQUENCE [LARGE SCALE GENOMIC DNA]</scope>
    <source>
        <strain evidence="2 3">NPDC000837</strain>
    </source>
</reference>
<name>A0ABV1V471_9ACTN</name>
<evidence type="ECO:0000256" key="1">
    <source>
        <dbReference type="SAM" id="MobiDB-lite"/>
    </source>
</evidence>
<dbReference type="RefSeq" id="WP_351978858.1">
    <property type="nucleotide sequence ID" value="NZ_JBEPBX010000045.1"/>
</dbReference>
<protein>
    <recommendedName>
        <fullName evidence="4">Lipoprotein</fullName>
    </recommendedName>
</protein>
<proteinExistence type="predicted"/>
<comment type="caution">
    <text evidence="2">The sequence shown here is derived from an EMBL/GenBank/DDBJ whole genome shotgun (WGS) entry which is preliminary data.</text>
</comment>
<evidence type="ECO:0008006" key="4">
    <source>
        <dbReference type="Google" id="ProtNLM"/>
    </source>
</evidence>
<evidence type="ECO:0000313" key="2">
    <source>
        <dbReference type="EMBL" id="MER6617838.1"/>
    </source>
</evidence>